<dbReference type="PANTHER" id="PTHR16476">
    <property type="entry name" value="FAMILY WITH SEQUENCE SIMILARITY 216 MEMBER A"/>
    <property type="match status" value="1"/>
</dbReference>
<feature type="compositionally biased region" description="Acidic residues" evidence="2">
    <location>
        <begin position="216"/>
        <end position="228"/>
    </location>
</feature>
<evidence type="ECO:0000313" key="3">
    <source>
        <dbReference type="Ensembl" id="ENSDLAP00005073952.1"/>
    </source>
</evidence>
<dbReference type="OMA" id="YNPERDD"/>
<feature type="region of interest" description="Disordered" evidence="2">
    <location>
        <begin position="121"/>
        <end position="228"/>
    </location>
</feature>
<gene>
    <name evidence="3" type="primary">LOC127354983</name>
</gene>
<proteinExistence type="inferred from homology"/>
<feature type="region of interest" description="Disordered" evidence="2">
    <location>
        <begin position="1"/>
        <end position="32"/>
    </location>
</feature>
<sequence length="248" mass="28167">MKKQVTFAEKKTVHRRHQDEALPRGSGMNESKMDANVNFNNGWKINRSPAARCEAQLQHLTTIQIPKTITAAPFLKHAALTPAQKEYLYTVAASYSTAHVRNLITQHYMNVLHRCIQTGYNPERDDLTGTSVTSPDKTDKSNKHRSHIPAARAKHKEKINTKGRNPGKSFLPKIPNMRARIPNTSAPTQRNMKKRTLSPILRRKSPTRARMRLLEKEEEEEEGLDDSLSECLSSLSLGEWNDDTFSDL</sequence>
<accession>A0A8P4GH47</accession>
<protein>
    <recommendedName>
        <fullName evidence="5">Protein FAM216A</fullName>
    </recommendedName>
</protein>
<feature type="compositionally biased region" description="Basic residues" evidence="2">
    <location>
        <begin position="142"/>
        <end position="157"/>
    </location>
</feature>
<dbReference type="InterPro" id="IPR029373">
    <property type="entry name" value="FAM216"/>
</dbReference>
<dbReference type="OrthoDB" id="5980156at2759"/>
<dbReference type="GeneTree" id="ENSGT01130000278394"/>
<dbReference type="Pfam" id="PF15107">
    <property type="entry name" value="FAM216B"/>
    <property type="match status" value="1"/>
</dbReference>
<reference evidence="3" key="2">
    <citation type="submission" date="2025-09" db="UniProtKB">
        <authorList>
            <consortium name="Ensembl"/>
        </authorList>
    </citation>
    <scope>IDENTIFICATION</scope>
</reference>
<evidence type="ECO:0000256" key="2">
    <source>
        <dbReference type="SAM" id="MobiDB-lite"/>
    </source>
</evidence>
<feature type="compositionally biased region" description="Basic residues" evidence="2">
    <location>
        <begin position="191"/>
        <end position="211"/>
    </location>
</feature>
<evidence type="ECO:0000313" key="4">
    <source>
        <dbReference type="Proteomes" id="UP000694389"/>
    </source>
</evidence>
<reference evidence="3" key="1">
    <citation type="submission" date="2025-08" db="UniProtKB">
        <authorList>
            <consortium name="Ensembl"/>
        </authorList>
    </citation>
    <scope>IDENTIFICATION</scope>
</reference>
<dbReference type="RefSeq" id="XP_051241359.1">
    <property type="nucleotide sequence ID" value="XM_051385399.1"/>
</dbReference>
<dbReference type="Proteomes" id="UP000694389">
    <property type="component" value="Unassembled WGS sequence"/>
</dbReference>
<evidence type="ECO:0000256" key="1">
    <source>
        <dbReference type="ARBA" id="ARBA00008615"/>
    </source>
</evidence>
<dbReference type="AlphaFoldDB" id="A0A8P4GH47"/>
<name>A0A8P4GH47_DICLA</name>
<comment type="similarity">
    <text evidence="1">Belongs to the FAM216 family.</text>
</comment>
<dbReference type="Ensembl" id="ENSDLAT00005074633.1">
    <property type="protein sequence ID" value="ENSDLAP00005073952.1"/>
    <property type="gene ID" value="ENSDLAG00005033435.1"/>
</dbReference>
<dbReference type="GeneID" id="127354983"/>
<organism evidence="3 4">
    <name type="scientific">Dicentrarchus labrax</name>
    <name type="common">European seabass</name>
    <name type="synonym">Morone labrax</name>
    <dbReference type="NCBI Taxonomy" id="13489"/>
    <lineage>
        <taxon>Eukaryota</taxon>
        <taxon>Metazoa</taxon>
        <taxon>Chordata</taxon>
        <taxon>Craniata</taxon>
        <taxon>Vertebrata</taxon>
        <taxon>Euteleostomi</taxon>
        <taxon>Actinopterygii</taxon>
        <taxon>Neopterygii</taxon>
        <taxon>Teleostei</taxon>
        <taxon>Neoteleostei</taxon>
        <taxon>Acanthomorphata</taxon>
        <taxon>Eupercaria</taxon>
        <taxon>Moronidae</taxon>
        <taxon>Dicentrarchus</taxon>
    </lineage>
</organism>
<keyword evidence="4" id="KW-1185">Reference proteome</keyword>
<dbReference type="PANTHER" id="PTHR16476:SF4">
    <property type="entry name" value="PROTEIN FAM216A"/>
    <property type="match status" value="1"/>
</dbReference>
<evidence type="ECO:0008006" key="5">
    <source>
        <dbReference type="Google" id="ProtNLM"/>
    </source>
</evidence>